<dbReference type="SUPFAM" id="SSF53383">
    <property type="entry name" value="PLP-dependent transferases"/>
    <property type="match status" value="1"/>
</dbReference>
<dbReference type="Pfam" id="PF00392">
    <property type="entry name" value="GntR"/>
    <property type="match status" value="1"/>
</dbReference>
<evidence type="ECO:0000256" key="1">
    <source>
        <dbReference type="ARBA" id="ARBA00005384"/>
    </source>
</evidence>
<keyword evidence="7" id="KW-0808">Transferase</keyword>
<keyword evidence="5" id="KW-0804">Transcription</keyword>
<dbReference type="SMART" id="SM00345">
    <property type="entry name" value="HTH_GNTR"/>
    <property type="match status" value="1"/>
</dbReference>
<keyword evidence="8" id="KW-1185">Reference proteome</keyword>
<dbReference type="InterPro" id="IPR015424">
    <property type="entry name" value="PyrdxlP-dep_Trfase"/>
</dbReference>
<evidence type="ECO:0000256" key="4">
    <source>
        <dbReference type="ARBA" id="ARBA00023125"/>
    </source>
</evidence>
<dbReference type="Gene3D" id="1.10.10.10">
    <property type="entry name" value="Winged helix-like DNA-binding domain superfamily/Winged helix DNA-binding domain"/>
    <property type="match status" value="1"/>
</dbReference>
<dbReference type="PANTHER" id="PTHR46577">
    <property type="entry name" value="HTH-TYPE TRANSCRIPTIONAL REGULATORY PROTEIN GABR"/>
    <property type="match status" value="1"/>
</dbReference>
<name>A0ABV7CJ83_9GAMM</name>
<sequence>MTKSAKYQQLAQLLQNKLQQGEYQPGQALPSLRQCCELHQVSMTTALATYRQLESLGLIVASNKRGYFVAPTPKITKQHFPNFVAQTATPLLRQRLAQEPLFGFATAQLDETLMDSEHLAASIARVNRHSSKLFNYANVAGNSQLREALCQHFAAQGFNCQAARLVITQGCLDAVMTALQVTTQVGDVVAVASPCYSGLLNTLALLQRRVLEIPSTPEGLDLTQLEHALANNQVQACLLTVNQQNPTGHSLSTSQKQQLAALAKRYQCPIIEDDVFRELSHGAAIPLPLKYYDEAGWVLWCSSVSKTLAPGLRIGWCEPGRFYQPFVDCVATRSLGGNQPLQLALADYLQRGHYARHLHQVNRTLAAQTEQYLQVMQSELPAPLIPQKPHGGLVFWLNLAPLIAVDIQQLLAKQGIAVRDGDDFSTTPLYRHYLRLNFGLKLTAEIEAQLRLALRLIKAAYLKATQAQSKCQ</sequence>
<dbReference type="CDD" id="cd00609">
    <property type="entry name" value="AAT_like"/>
    <property type="match status" value="1"/>
</dbReference>
<feature type="domain" description="HTH gntR-type" evidence="6">
    <location>
        <begin position="4"/>
        <end position="72"/>
    </location>
</feature>
<keyword evidence="7" id="KW-0032">Aminotransferase</keyword>
<proteinExistence type="inferred from homology"/>
<dbReference type="PROSITE" id="PS50949">
    <property type="entry name" value="HTH_GNTR"/>
    <property type="match status" value="1"/>
</dbReference>
<evidence type="ECO:0000259" key="6">
    <source>
        <dbReference type="PROSITE" id="PS50949"/>
    </source>
</evidence>
<dbReference type="InterPro" id="IPR036390">
    <property type="entry name" value="WH_DNA-bd_sf"/>
</dbReference>
<dbReference type="InterPro" id="IPR036388">
    <property type="entry name" value="WH-like_DNA-bd_sf"/>
</dbReference>
<dbReference type="CDD" id="cd07377">
    <property type="entry name" value="WHTH_GntR"/>
    <property type="match status" value="1"/>
</dbReference>
<keyword evidence="3" id="KW-0805">Transcription regulation</keyword>
<dbReference type="RefSeq" id="WP_377123323.1">
    <property type="nucleotide sequence ID" value="NZ_JBHRSD010000014.1"/>
</dbReference>
<dbReference type="Gene3D" id="3.40.640.10">
    <property type="entry name" value="Type I PLP-dependent aspartate aminotransferase-like (Major domain)"/>
    <property type="match status" value="1"/>
</dbReference>
<dbReference type="InterPro" id="IPR051446">
    <property type="entry name" value="HTH_trans_reg/aminotransferase"/>
</dbReference>
<dbReference type="InterPro" id="IPR015421">
    <property type="entry name" value="PyrdxlP-dep_Trfase_major"/>
</dbReference>
<reference evidence="8" key="1">
    <citation type="journal article" date="2019" name="Int. J. Syst. Evol. Microbiol.">
        <title>The Global Catalogue of Microorganisms (GCM) 10K type strain sequencing project: providing services to taxonomists for standard genome sequencing and annotation.</title>
        <authorList>
            <consortium name="The Broad Institute Genomics Platform"/>
            <consortium name="The Broad Institute Genome Sequencing Center for Infectious Disease"/>
            <person name="Wu L."/>
            <person name="Ma J."/>
        </authorList>
    </citation>
    <scope>NUCLEOTIDE SEQUENCE [LARGE SCALE GENOMIC DNA]</scope>
    <source>
        <strain evidence="8">KCTC 42730</strain>
    </source>
</reference>
<keyword evidence="2" id="KW-0663">Pyridoxal phosphate</keyword>
<organism evidence="7 8">
    <name type="scientific">Pseudoalteromonas fenneropenaei</name>
    <dbReference type="NCBI Taxonomy" id="1737459"/>
    <lineage>
        <taxon>Bacteria</taxon>
        <taxon>Pseudomonadati</taxon>
        <taxon>Pseudomonadota</taxon>
        <taxon>Gammaproteobacteria</taxon>
        <taxon>Alteromonadales</taxon>
        <taxon>Pseudoalteromonadaceae</taxon>
        <taxon>Pseudoalteromonas</taxon>
    </lineage>
</organism>
<evidence type="ECO:0000256" key="2">
    <source>
        <dbReference type="ARBA" id="ARBA00022898"/>
    </source>
</evidence>
<comment type="similarity">
    <text evidence="1">In the C-terminal section; belongs to the class-I pyridoxal-phosphate-dependent aminotransferase family.</text>
</comment>
<gene>
    <name evidence="7" type="ORF">ACFOEE_08875</name>
</gene>
<evidence type="ECO:0000256" key="3">
    <source>
        <dbReference type="ARBA" id="ARBA00023015"/>
    </source>
</evidence>
<evidence type="ECO:0000256" key="5">
    <source>
        <dbReference type="ARBA" id="ARBA00023163"/>
    </source>
</evidence>
<dbReference type="InterPro" id="IPR004839">
    <property type="entry name" value="Aminotransferase_I/II_large"/>
</dbReference>
<dbReference type="GO" id="GO:0008483">
    <property type="term" value="F:transaminase activity"/>
    <property type="evidence" value="ECO:0007669"/>
    <property type="project" value="UniProtKB-KW"/>
</dbReference>
<evidence type="ECO:0000313" key="7">
    <source>
        <dbReference type="EMBL" id="MFC3032631.1"/>
    </source>
</evidence>
<dbReference type="EMBL" id="JBHRSD010000014">
    <property type="protein sequence ID" value="MFC3032631.1"/>
    <property type="molecule type" value="Genomic_DNA"/>
</dbReference>
<evidence type="ECO:0000313" key="8">
    <source>
        <dbReference type="Proteomes" id="UP001595453"/>
    </source>
</evidence>
<accession>A0ABV7CJ83</accession>
<dbReference type="Pfam" id="PF00155">
    <property type="entry name" value="Aminotran_1_2"/>
    <property type="match status" value="1"/>
</dbReference>
<comment type="caution">
    <text evidence="7">The sequence shown here is derived from an EMBL/GenBank/DDBJ whole genome shotgun (WGS) entry which is preliminary data.</text>
</comment>
<dbReference type="PANTHER" id="PTHR46577:SF2">
    <property type="entry name" value="TRANSCRIPTIONAL REGULATORY PROTEIN"/>
    <property type="match status" value="1"/>
</dbReference>
<protein>
    <submittedName>
        <fullName evidence="7">PLP-dependent aminotransferase family protein</fullName>
    </submittedName>
</protein>
<dbReference type="SUPFAM" id="SSF46785">
    <property type="entry name" value="Winged helix' DNA-binding domain"/>
    <property type="match status" value="1"/>
</dbReference>
<dbReference type="Proteomes" id="UP001595453">
    <property type="component" value="Unassembled WGS sequence"/>
</dbReference>
<dbReference type="InterPro" id="IPR000524">
    <property type="entry name" value="Tscrpt_reg_HTH_GntR"/>
</dbReference>
<keyword evidence="4" id="KW-0238">DNA-binding</keyword>